<dbReference type="EMBL" id="VOIH02000008">
    <property type="protein sequence ID" value="KAF3441032.1"/>
    <property type="molecule type" value="Genomic_DNA"/>
</dbReference>
<comment type="similarity">
    <text evidence="7">Belongs to the SOSEKI family.</text>
</comment>
<feature type="compositionally biased region" description="Basic and acidic residues" evidence="9">
    <location>
        <begin position="369"/>
        <end position="388"/>
    </location>
</feature>
<evidence type="ECO:0000256" key="1">
    <source>
        <dbReference type="ARBA" id="ARBA00004413"/>
    </source>
</evidence>
<evidence type="ECO:0000259" key="10">
    <source>
        <dbReference type="Pfam" id="PF06136"/>
    </source>
</evidence>
<evidence type="ECO:0000256" key="6">
    <source>
        <dbReference type="ARBA" id="ARBA00023306"/>
    </source>
</evidence>
<keyword evidence="5" id="KW-0472">Membrane</keyword>
<feature type="region of interest" description="Disordered" evidence="9">
    <location>
        <begin position="135"/>
        <end position="244"/>
    </location>
</feature>
<proteinExistence type="inferred from homology"/>
<keyword evidence="12" id="KW-1185">Reference proteome</keyword>
<evidence type="ECO:0000313" key="12">
    <source>
        <dbReference type="Proteomes" id="UP000796880"/>
    </source>
</evidence>
<evidence type="ECO:0000256" key="5">
    <source>
        <dbReference type="ARBA" id="ARBA00023136"/>
    </source>
</evidence>
<evidence type="ECO:0000256" key="2">
    <source>
        <dbReference type="ARBA" id="ARBA00022473"/>
    </source>
</evidence>
<dbReference type="AlphaFoldDB" id="A0A8K0E0L9"/>
<keyword evidence="2" id="KW-0217">Developmental protein</keyword>
<dbReference type="PIRSF" id="PIRSF031043">
    <property type="entry name" value="UCP031043"/>
    <property type="match status" value="1"/>
</dbReference>
<dbReference type="GO" id="GO:0051301">
    <property type="term" value="P:cell division"/>
    <property type="evidence" value="ECO:0007669"/>
    <property type="project" value="UniProtKB-KW"/>
</dbReference>
<dbReference type="GO" id="GO:0005886">
    <property type="term" value="C:plasma membrane"/>
    <property type="evidence" value="ECO:0007669"/>
    <property type="project" value="UniProtKB-SubCell"/>
</dbReference>
<feature type="compositionally biased region" description="Acidic residues" evidence="9">
    <location>
        <begin position="177"/>
        <end position="188"/>
    </location>
</feature>
<evidence type="ECO:0000313" key="11">
    <source>
        <dbReference type="EMBL" id="KAF3441032.1"/>
    </source>
</evidence>
<dbReference type="Pfam" id="PF06136">
    <property type="entry name" value="SOK"/>
    <property type="match status" value="1"/>
</dbReference>
<accession>A0A8K0E0L9</accession>
<organism evidence="11 12">
    <name type="scientific">Rhamnella rubrinervis</name>
    <dbReference type="NCBI Taxonomy" id="2594499"/>
    <lineage>
        <taxon>Eukaryota</taxon>
        <taxon>Viridiplantae</taxon>
        <taxon>Streptophyta</taxon>
        <taxon>Embryophyta</taxon>
        <taxon>Tracheophyta</taxon>
        <taxon>Spermatophyta</taxon>
        <taxon>Magnoliopsida</taxon>
        <taxon>eudicotyledons</taxon>
        <taxon>Gunneridae</taxon>
        <taxon>Pentapetalae</taxon>
        <taxon>rosids</taxon>
        <taxon>fabids</taxon>
        <taxon>Rosales</taxon>
        <taxon>Rhamnaceae</taxon>
        <taxon>rhamnoid group</taxon>
        <taxon>Rhamneae</taxon>
        <taxon>Rhamnella</taxon>
    </lineage>
</organism>
<dbReference type="InterPro" id="IPR010369">
    <property type="entry name" value="SOK"/>
</dbReference>
<dbReference type="InterPro" id="IPR048351">
    <property type="entry name" value="SOK_DIX"/>
</dbReference>
<comment type="subunit">
    <text evidence="8">Homodimer. Forms long polymer filaments with other SOKs proteins polymers (e.g. SOK1, SOK2, SOK3 and SOK4) crucial for polar localization and biological activity. Binds to ANGUSTIFOLIA (AN).</text>
</comment>
<dbReference type="GO" id="GO:2000067">
    <property type="term" value="P:regulation of root morphogenesis"/>
    <property type="evidence" value="ECO:0007669"/>
    <property type="project" value="UniProtKB-ARBA"/>
</dbReference>
<dbReference type="PANTHER" id="PTHR31083">
    <property type="entry name" value="UPSTREAM OF FLC PROTEIN (DUF966)"/>
    <property type="match status" value="1"/>
</dbReference>
<keyword evidence="4" id="KW-0132">Cell division</keyword>
<evidence type="ECO:0000256" key="7">
    <source>
        <dbReference type="ARBA" id="ARBA00024211"/>
    </source>
</evidence>
<evidence type="ECO:0000256" key="8">
    <source>
        <dbReference type="ARBA" id="ARBA00046534"/>
    </source>
</evidence>
<evidence type="ECO:0000256" key="4">
    <source>
        <dbReference type="ARBA" id="ARBA00022618"/>
    </source>
</evidence>
<evidence type="ECO:0000256" key="9">
    <source>
        <dbReference type="SAM" id="MobiDB-lite"/>
    </source>
</evidence>
<dbReference type="PANTHER" id="PTHR31083:SF18">
    <property type="entry name" value="PROTEIN SOSEKI 2"/>
    <property type="match status" value="1"/>
</dbReference>
<name>A0A8K0E0L9_9ROSA</name>
<dbReference type="GO" id="GO:0051258">
    <property type="term" value="P:protein polymerization"/>
    <property type="evidence" value="ECO:0007669"/>
    <property type="project" value="UniProtKB-ARBA"/>
</dbReference>
<dbReference type="OrthoDB" id="1731358at2759"/>
<keyword evidence="3" id="KW-1003">Cell membrane</keyword>
<sequence length="415" mass="47057">MEVRSRRARDSGSPDRAKVCMRPTVKPIKKVQVVYYLSRNGHLEHPHYMEVTHFANQPLRLRDVMDRLTTLRGKGMPALYSWSCKRSYKNGYVWNDLAENDIIYPAEGFEYVLKGSELVEGCSERLQQLQLSNRQQNHDPNFQSRPKHLVPSSRQTEHEEAENPNSKYSDQAAAHYEEEEEEEYEDEEKTSYTSSTTPHSRCSRGVSTDELEEDQPPLTHKNPSEILNHSSSSLSNKSYQSHNNGCSKRFEDGDPVVVSESAAPSRNSVLLQLIACGSSAVAKAKNSPCVKQPVYSTSENQSLHKGVLCKRAVKLAEDEDMINFMSENPRFGNLQAQEKEYFSGSIVESITTDDRVVAEPVLKKSNSYNEERSSKARFGETTEEEEKKREKKAVVLRGKCIPRKKSSGLSKLSKK</sequence>
<feature type="compositionally biased region" description="Low complexity" evidence="9">
    <location>
        <begin position="224"/>
        <end position="243"/>
    </location>
</feature>
<protein>
    <recommendedName>
        <fullName evidence="10">SOSEKI DIX-like domain-containing protein</fullName>
    </recommendedName>
</protein>
<dbReference type="GO" id="GO:0051302">
    <property type="term" value="P:regulation of cell division"/>
    <property type="evidence" value="ECO:0007669"/>
    <property type="project" value="UniProtKB-ARBA"/>
</dbReference>
<dbReference type="Proteomes" id="UP000796880">
    <property type="component" value="Unassembled WGS sequence"/>
</dbReference>
<comment type="caution">
    <text evidence="11">The sequence shown here is derived from an EMBL/GenBank/DDBJ whole genome shotgun (WGS) entry which is preliminary data.</text>
</comment>
<feature type="domain" description="SOSEKI DIX-like" evidence="10">
    <location>
        <begin position="31"/>
        <end position="119"/>
    </location>
</feature>
<gene>
    <name evidence="11" type="ORF">FNV43_RR19318</name>
</gene>
<evidence type="ECO:0000256" key="3">
    <source>
        <dbReference type="ARBA" id="ARBA00022475"/>
    </source>
</evidence>
<comment type="subcellular location">
    <subcellularLocation>
        <location evidence="1">Cell membrane</location>
        <topology evidence="1">Peripheral membrane protein</topology>
        <orientation evidence="1">Cytoplasmic side</orientation>
    </subcellularLocation>
</comment>
<keyword evidence="6" id="KW-0131">Cell cycle</keyword>
<dbReference type="InterPro" id="IPR021182">
    <property type="entry name" value="SOK_magnoliopsida"/>
</dbReference>
<feature type="region of interest" description="Disordered" evidence="9">
    <location>
        <begin position="362"/>
        <end position="393"/>
    </location>
</feature>
<reference evidence="11" key="1">
    <citation type="submission" date="2020-03" db="EMBL/GenBank/DDBJ databases">
        <title>A high-quality chromosome-level genome assembly of a woody plant with both climbing and erect habits, Rhamnella rubrinervis.</title>
        <authorList>
            <person name="Lu Z."/>
            <person name="Yang Y."/>
            <person name="Zhu X."/>
            <person name="Sun Y."/>
        </authorList>
    </citation>
    <scope>NUCLEOTIDE SEQUENCE</scope>
    <source>
        <strain evidence="11">BYM</strain>
        <tissue evidence="11">Leaf</tissue>
    </source>
</reference>
<dbReference type="GO" id="GO:0090708">
    <property type="term" value="P:specification of plant organ axis polarity"/>
    <property type="evidence" value="ECO:0007669"/>
    <property type="project" value="UniProtKB-ARBA"/>
</dbReference>